<feature type="compositionally biased region" description="Polar residues" evidence="2">
    <location>
        <begin position="59"/>
        <end position="81"/>
    </location>
</feature>
<dbReference type="PATRIC" id="fig|1239307.3.peg.409"/>
<dbReference type="RefSeq" id="WP_025420641.1">
    <property type="nucleotide sequence ID" value="NZ_CP006569.1"/>
</dbReference>
<dbReference type="GO" id="GO:0005886">
    <property type="term" value="C:plasma membrane"/>
    <property type="evidence" value="ECO:0007669"/>
    <property type="project" value="UniProtKB-SubCell"/>
</dbReference>
<gene>
    <name evidence="1" type="primary">damX</name>
    <name evidence="4" type="ORF">Sant_0385</name>
</gene>
<feature type="domain" description="SPOR" evidence="3">
    <location>
        <begin position="263"/>
        <end position="340"/>
    </location>
</feature>
<feature type="transmembrane region" description="Helical" evidence="1">
    <location>
        <begin position="38"/>
        <end position="58"/>
    </location>
</feature>
<keyword evidence="1" id="KW-0812">Transmembrane</keyword>
<evidence type="ECO:0000256" key="1">
    <source>
        <dbReference type="HAMAP-Rule" id="MF_02021"/>
    </source>
</evidence>
<evidence type="ECO:0000313" key="4">
    <source>
        <dbReference type="EMBL" id="AHF75490.1"/>
    </source>
</evidence>
<accession>W0HTF5</accession>
<dbReference type="Pfam" id="PF05036">
    <property type="entry name" value="SPOR"/>
    <property type="match status" value="1"/>
</dbReference>
<dbReference type="InterPro" id="IPR007730">
    <property type="entry name" value="SPOR-like_dom"/>
</dbReference>
<dbReference type="EMBL" id="CP006569">
    <property type="protein sequence ID" value="AHF75490.1"/>
    <property type="molecule type" value="Genomic_DNA"/>
</dbReference>
<dbReference type="Proteomes" id="UP000019028">
    <property type="component" value="Chromosome"/>
</dbReference>
<feature type="region of interest" description="Disordered" evidence="2">
    <location>
        <begin position="1"/>
        <end position="30"/>
    </location>
</feature>
<evidence type="ECO:0000256" key="2">
    <source>
        <dbReference type="SAM" id="MobiDB-lite"/>
    </source>
</evidence>
<keyword evidence="1" id="KW-0472">Membrane</keyword>
<dbReference type="InterPro" id="IPR036680">
    <property type="entry name" value="SPOR-like_sf"/>
</dbReference>
<comment type="similarity">
    <text evidence="1">Belongs to the DamX family.</text>
</comment>
<keyword evidence="1" id="KW-0132">Cell division</keyword>
<comment type="subcellular location">
    <subcellularLocation>
        <location evidence="1">Cell inner membrane</location>
        <topology evidence="1">Single-pass membrane protein</topology>
    </subcellularLocation>
    <text evidence="1">Localizes at the septal ring.</text>
</comment>
<organism evidence="4 5">
    <name type="scientific">Sodalis praecaptivus</name>
    <dbReference type="NCBI Taxonomy" id="1239307"/>
    <lineage>
        <taxon>Bacteria</taxon>
        <taxon>Pseudomonadati</taxon>
        <taxon>Pseudomonadota</taxon>
        <taxon>Gammaproteobacteria</taxon>
        <taxon>Enterobacterales</taxon>
        <taxon>Bruguierivoracaceae</taxon>
        <taxon>Sodalis</taxon>
    </lineage>
</organism>
<keyword evidence="1" id="KW-0131">Cell cycle</keyword>
<dbReference type="InterPro" id="IPR032899">
    <property type="entry name" value="DamX"/>
</dbReference>
<sequence length="350" mass="36059">MDEFKSEDELRPDSSDRRPPRQRKGPTVPKVPVSRQHLMIGIGILVLLLLVISIGSALKSPSRTDSSRQGADNNGQRNIDLSGSTSGSDATSSSPGAPAPAANNSQTNGAPAAVNGSDGASSPQELRGPQVASTPTEAAPVTTPSGQQRVELPGNMADALTQQGNQVNGVAAQMNGQGPVSTLPTAAATLTPGSRSSTQPHKSASTAPAKAPAAARREPKQTPMVPSAGRQTASAPKATSSARAPSAPAPSAAAGSAAGTIQSAPAGYYTLQLSSASQPATLNAYARQQQLSHYWVYQTRRDGKPWYVLVNGVYPSLSQAKNAVAQLPADVQAKKPWARQIGQVKKDQNN</sequence>
<evidence type="ECO:0000259" key="3">
    <source>
        <dbReference type="PROSITE" id="PS51724"/>
    </source>
</evidence>
<dbReference type="OrthoDB" id="6189127at2"/>
<keyword evidence="1" id="KW-1133">Transmembrane helix</keyword>
<proteinExistence type="inferred from homology"/>
<feature type="region of interest" description="Disordered" evidence="2">
    <location>
        <begin position="172"/>
        <end position="254"/>
    </location>
</feature>
<evidence type="ECO:0000313" key="5">
    <source>
        <dbReference type="Proteomes" id="UP000019028"/>
    </source>
</evidence>
<keyword evidence="1" id="KW-1003">Cell membrane</keyword>
<dbReference type="GO" id="GO:0032506">
    <property type="term" value="P:cytokinetic process"/>
    <property type="evidence" value="ECO:0007669"/>
    <property type="project" value="InterPro"/>
</dbReference>
<keyword evidence="1" id="KW-0997">Cell inner membrane</keyword>
<feature type="compositionally biased region" description="Basic and acidic residues" evidence="2">
    <location>
        <begin position="7"/>
        <end position="19"/>
    </location>
</feature>
<dbReference type="KEGG" id="sod:Sant_0385"/>
<name>W0HTF5_9GAMM</name>
<dbReference type="HAMAP" id="MF_02021">
    <property type="entry name" value="DamX"/>
    <property type="match status" value="1"/>
</dbReference>
<dbReference type="PROSITE" id="PS51724">
    <property type="entry name" value="SPOR"/>
    <property type="match status" value="1"/>
</dbReference>
<feature type="compositionally biased region" description="Low complexity" evidence="2">
    <location>
        <begin position="82"/>
        <end position="105"/>
    </location>
</feature>
<keyword evidence="5" id="KW-1185">Reference proteome</keyword>
<dbReference type="Gene3D" id="3.30.70.1070">
    <property type="entry name" value="Sporulation related repeat"/>
    <property type="match status" value="1"/>
</dbReference>
<feature type="compositionally biased region" description="Low complexity" evidence="2">
    <location>
        <begin position="202"/>
        <end position="214"/>
    </location>
</feature>
<comment type="function">
    <text evidence="1">Non-essential cell division protein.</text>
</comment>
<comment type="domain">
    <text evidence="1">The SPOR domain binds septal peptidoglycans and is required to target DamX to the septal ring.</text>
</comment>
<dbReference type="GO" id="GO:0042834">
    <property type="term" value="F:peptidoglycan binding"/>
    <property type="evidence" value="ECO:0007669"/>
    <property type="project" value="InterPro"/>
</dbReference>
<reference evidence="4 5" key="1">
    <citation type="journal article" date="2014" name="Genome Biol. Evol.">
        <title>Genome degeneration and adaptation in a nascent stage of symbiosis.</title>
        <authorList>
            <person name="Oakeson K.F."/>
            <person name="Gil R."/>
            <person name="Clayton A.L."/>
            <person name="Dunn D.M."/>
            <person name="von Niederhausern A.C."/>
            <person name="Hamil C."/>
            <person name="Aoyagi A."/>
            <person name="Duval B."/>
            <person name="Baca A."/>
            <person name="Silva F.J."/>
            <person name="Vallier A."/>
            <person name="Jackson D.G."/>
            <person name="Latorre A."/>
            <person name="Weiss R.B."/>
            <person name="Heddi A."/>
            <person name="Moya A."/>
            <person name="Dale C."/>
        </authorList>
    </citation>
    <scope>NUCLEOTIDE SEQUENCE [LARGE SCALE GENOMIC DNA]</scope>
    <source>
        <strain evidence="4 5">HS1</strain>
    </source>
</reference>
<dbReference type="HOGENOM" id="CLU_048276_1_0_6"/>
<protein>
    <recommendedName>
        <fullName evidence="1">Cell division protein DamX</fullName>
    </recommendedName>
</protein>
<dbReference type="AlphaFoldDB" id="W0HTF5"/>
<dbReference type="GO" id="GO:0030428">
    <property type="term" value="C:cell septum"/>
    <property type="evidence" value="ECO:0007669"/>
    <property type="project" value="InterPro"/>
</dbReference>
<feature type="compositionally biased region" description="Low complexity" evidence="2">
    <location>
        <begin position="233"/>
        <end position="254"/>
    </location>
</feature>
<feature type="compositionally biased region" description="Polar residues" evidence="2">
    <location>
        <begin position="131"/>
        <end position="148"/>
    </location>
</feature>
<feature type="compositionally biased region" description="Low complexity" evidence="2">
    <location>
        <begin position="182"/>
        <end position="192"/>
    </location>
</feature>
<feature type="region of interest" description="Disordered" evidence="2">
    <location>
        <begin position="59"/>
        <end position="150"/>
    </location>
</feature>